<sequence>MIEIKTRHHLREDKISNLKNYLNGYFDCKLIGDEDKVELAVTDDKKEFIYLNDEPLLFKFGDVFFPNLKGALEFDLNNKFIVVDEGAVPHVVNGADIMAPGVTDVDEEIEEDDLVIIKEENHGKPIAIGKAIEKGKDIKNLEKGKIAKNIHYVGDELWEFINSNSST</sequence>
<dbReference type="AlphaFoldDB" id="A0A1Q6DXW8"/>
<dbReference type="Gene3D" id="3.10.450.120">
    <property type="entry name" value="Pre-PUA domain, domain 1"/>
    <property type="match status" value="1"/>
</dbReference>
<keyword evidence="3" id="KW-1185">Reference proteome</keyword>
<evidence type="ECO:0000259" key="1">
    <source>
        <dbReference type="SMART" id="SM00359"/>
    </source>
</evidence>
<name>A0A1Q6DXW8_METT1</name>
<dbReference type="SMART" id="SM00359">
    <property type="entry name" value="PUA"/>
    <property type="match status" value="1"/>
</dbReference>
<dbReference type="PROSITE" id="PS50890">
    <property type="entry name" value="PUA"/>
    <property type="match status" value="1"/>
</dbReference>
<dbReference type="STRING" id="1903181.BTN85_1696"/>
<dbReference type="InterPro" id="IPR002478">
    <property type="entry name" value="PUA"/>
</dbReference>
<dbReference type="PANTHER" id="PTHR22798">
    <property type="entry name" value="MCT-1 PROTEIN"/>
    <property type="match status" value="1"/>
</dbReference>
<dbReference type="GO" id="GO:0001731">
    <property type="term" value="P:formation of translation preinitiation complex"/>
    <property type="evidence" value="ECO:0007669"/>
    <property type="project" value="TreeGrafter"/>
</dbReference>
<evidence type="ECO:0000313" key="3">
    <source>
        <dbReference type="Proteomes" id="UP000185744"/>
    </source>
</evidence>
<dbReference type="InParanoid" id="A0A1Q6DXW8"/>
<protein>
    <submittedName>
        <fullName evidence="2">RNA-binding protein containing PUA domain Tma20</fullName>
    </submittedName>
</protein>
<dbReference type="InterPro" id="IPR015266">
    <property type="entry name" value="DUF1947"/>
</dbReference>
<dbReference type="InterPro" id="IPR022430">
    <property type="entry name" value="CHP03684"/>
</dbReference>
<dbReference type="FunCoup" id="A0A1Q6DXW8">
    <property type="interactions" value="90"/>
</dbReference>
<reference evidence="2" key="1">
    <citation type="submission" date="2016-12" db="EMBL/GenBank/DDBJ databases">
        <title>Discovery of methanogenic haloarchaea.</title>
        <authorList>
            <person name="Sorokin D.Y."/>
            <person name="Makarova K.S."/>
            <person name="Abbas B."/>
            <person name="Ferrer M."/>
            <person name="Golyshin P.N."/>
        </authorList>
    </citation>
    <scope>NUCLEOTIDE SEQUENCE [LARGE SCALE GENOMIC DNA]</scope>
    <source>
        <strain evidence="2">HMET1</strain>
    </source>
</reference>
<dbReference type="InterPro" id="IPR015947">
    <property type="entry name" value="PUA-like_sf"/>
</dbReference>
<dbReference type="Pfam" id="PF09183">
    <property type="entry name" value="DUF1947"/>
    <property type="match status" value="1"/>
</dbReference>
<dbReference type="CDD" id="cd21154">
    <property type="entry name" value="PUA_MJ1432-like"/>
    <property type="match status" value="1"/>
</dbReference>
<dbReference type="EMBL" id="MSDW01000001">
    <property type="protein sequence ID" value="OKY79188.1"/>
    <property type="molecule type" value="Genomic_DNA"/>
</dbReference>
<feature type="domain" description="PUA" evidence="1">
    <location>
        <begin position="79"/>
        <end position="154"/>
    </location>
</feature>
<comment type="caution">
    <text evidence="2">The sequence shown here is derived from an EMBL/GenBank/DDBJ whole genome shotgun (WGS) entry which is preliminary data.</text>
</comment>
<dbReference type="SUPFAM" id="SSF88697">
    <property type="entry name" value="PUA domain-like"/>
    <property type="match status" value="1"/>
</dbReference>
<dbReference type="NCBIfam" id="TIGR03684">
    <property type="entry name" value="arCOG00985"/>
    <property type="match status" value="1"/>
</dbReference>
<dbReference type="Proteomes" id="UP000185744">
    <property type="component" value="Unassembled WGS sequence"/>
</dbReference>
<dbReference type="Pfam" id="PF01472">
    <property type="entry name" value="PUA"/>
    <property type="match status" value="1"/>
</dbReference>
<proteinExistence type="predicted"/>
<dbReference type="Gene3D" id="2.30.130.10">
    <property type="entry name" value="PUA domain"/>
    <property type="match status" value="1"/>
</dbReference>
<dbReference type="PIRSF" id="PIRSF005067">
    <property type="entry name" value="Tma_RNA-bind_prd"/>
    <property type="match status" value="1"/>
</dbReference>
<dbReference type="NCBIfam" id="NF011153">
    <property type="entry name" value="PRK14560.1-4"/>
    <property type="match status" value="1"/>
</dbReference>
<dbReference type="NCBIfam" id="TIGR00451">
    <property type="entry name" value="unchar_dom_2"/>
    <property type="match status" value="1"/>
</dbReference>
<organism evidence="2 3">
    <name type="scientific">Methanohalarchaeum thermophilum</name>
    <dbReference type="NCBI Taxonomy" id="1903181"/>
    <lineage>
        <taxon>Archaea</taxon>
        <taxon>Methanobacteriati</taxon>
        <taxon>Methanobacteriota</taxon>
        <taxon>Methanonatronarchaeia</taxon>
        <taxon>Methanonatronarchaeales</taxon>
        <taxon>Methanonatronarchaeaceae</taxon>
        <taxon>Candidatus Methanohalarchaeum</taxon>
    </lineage>
</organism>
<dbReference type="InterPro" id="IPR016437">
    <property type="entry name" value="MCT-1/Tma20"/>
</dbReference>
<accession>A0A1Q6DXW8</accession>
<dbReference type="GO" id="GO:0003723">
    <property type="term" value="F:RNA binding"/>
    <property type="evidence" value="ECO:0007669"/>
    <property type="project" value="InterPro"/>
</dbReference>
<gene>
    <name evidence="2" type="ORF">BTN85_1696</name>
</gene>
<dbReference type="PANTHER" id="PTHR22798:SF0">
    <property type="entry name" value="MALIGNANT T-CELL-AMPLIFIED SEQUENCE 1"/>
    <property type="match status" value="1"/>
</dbReference>
<dbReference type="InterPro" id="IPR004521">
    <property type="entry name" value="Uncharacterised_CHP00451"/>
</dbReference>
<dbReference type="InterPro" id="IPR036974">
    <property type="entry name" value="PUA_sf"/>
</dbReference>
<evidence type="ECO:0000313" key="2">
    <source>
        <dbReference type="EMBL" id="OKY79188.1"/>
    </source>
</evidence>